<evidence type="ECO:0000313" key="1">
    <source>
        <dbReference type="EMBL" id="MCX2975423.1"/>
    </source>
</evidence>
<evidence type="ECO:0008006" key="3">
    <source>
        <dbReference type="Google" id="ProtNLM"/>
    </source>
</evidence>
<keyword evidence="2" id="KW-1185">Reference proteome</keyword>
<name>A0ABT3SZL8_9GAMM</name>
<dbReference type="EMBL" id="SHNP01000008">
    <property type="protein sequence ID" value="MCX2975423.1"/>
    <property type="molecule type" value="Genomic_DNA"/>
</dbReference>
<sequence>MDKGDITSMVNTALSEQQQVERDKAELRDAWDDLITELQAARDTIDNPERFPPEATTRVLAEGYRYLAGFIHHGIERSFHEDPNFPAFRNALSVFNKSTIENSDAIYFYAPIDGRQRYLVQGKVKNWRHWRGEARVKGEALAPQYLIFEVSSGNLVGDTGDLRELMPGTKTGFGTLDSSTLQVGENGELQLLLAPEKPDGYTGNFICTRKSGKSDDATDGYRYASYVSGRQLFYDWEHEEAVPLTITPLDKLGEHPPALMPSSSAAHLRHMGAVIRGQMHFWMKFYDKVLNCNGTYDPSAGGPYFMPVNSYNNPNAASGETGGGMRTNIYAGGIYDLAEGEALYVEATFTGDPVYVGFHLGNLWGESPDYANHQSSLNLFQMYMGEDGIQRWVVSHRDPGVKNWLDTTGIPRGYLSHRWAYAEFPPEENWPTITAKKIRFEDIETHFPPDMPRVSPAQRKAEIAIRQAHVQRRFRVF</sequence>
<dbReference type="Proteomes" id="UP001143307">
    <property type="component" value="Unassembled WGS sequence"/>
</dbReference>
<evidence type="ECO:0000313" key="2">
    <source>
        <dbReference type="Proteomes" id="UP001143307"/>
    </source>
</evidence>
<accession>A0ABT3SZL8</accession>
<reference evidence="1" key="1">
    <citation type="submission" date="2019-02" db="EMBL/GenBank/DDBJ databases">
        <authorList>
            <person name="Li S.-H."/>
        </authorList>
    </citation>
    <scope>NUCLEOTIDE SEQUENCE</scope>
    <source>
        <strain evidence="1">IMCC8485</strain>
    </source>
</reference>
<gene>
    <name evidence="1" type="ORF">EYC87_17725</name>
</gene>
<dbReference type="RefSeq" id="WP_279254064.1">
    <property type="nucleotide sequence ID" value="NZ_SHNP01000008.1"/>
</dbReference>
<protein>
    <recommendedName>
        <fullName evidence="3">DUF1214 domain-containing protein</fullName>
    </recommendedName>
</protein>
<organism evidence="1 2">
    <name type="scientific">Candidatus Seongchinamella marina</name>
    <dbReference type="NCBI Taxonomy" id="2518990"/>
    <lineage>
        <taxon>Bacteria</taxon>
        <taxon>Pseudomonadati</taxon>
        <taxon>Pseudomonadota</taxon>
        <taxon>Gammaproteobacteria</taxon>
        <taxon>Cellvibrionales</taxon>
        <taxon>Halieaceae</taxon>
        <taxon>Seongchinamella</taxon>
    </lineage>
</organism>
<proteinExistence type="predicted"/>
<comment type="caution">
    <text evidence="1">The sequence shown here is derived from an EMBL/GenBank/DDBJ whole genome shotgun (WGS) entry which is preliminary data.</text>
</comment>